<name>A0AAW2V9K6_SESRA</name>
<organism evidence="1">
    <name type="scientific">Sesamum radiatum</name>
    <name type="common">Black benniseed</name>
    <dbReference type="NCBI Taxonomy" id="300843"/>
    <lineage>
        <taxon>Eukaryota</taxon>
        <taxon>Viridiplantae</taxon>
        <taxon>Streptophyta</taxon>
        <taxon>Embryophyta</taxon>
        <taxon>Tracheophyta</taxon>
        <taxon>Spermatophyta</taxon>
        <taxon>Magnoliopsida</taxon>
        <taxon>eudicotyledons</taxon>
        <taxon>Gunneridae</taxon>
        <taxon>Pentapetalae</taxon>
        <taxon>asterids</taxon>
        <taxon>lamiids</taxon>
        <taxon>Lamiales</taxon>
        <taxon>Pedaliaceae</taxon>
        <taxon>Sesamum</taxon>
    </lineage>
</organism>
<comment type="caution">
    <text evidence="1">The sequence shown here is derived from an EMBL/GenBank/DDBJ whole genome shotgun (WGS) entry which is preliminary data.</text>
</comment>
<protein>
    <submittedName>
        <fullName evidence="1">Uncharacterized protein</fullName>
    </submittedName>
</protein>
<sequence>MDYRRENGFSSGNVVQVLSGNSGNAVNESWGAAYADQAVWATEDDYGMWNAEASFDNNSNSIMMGGYIAIGK</sequence>
<dbReference type="AlphaFoldDB" id="A0AAW2V9K6"/>
<proteinExistence type="predicted"/>
<gene>
    <name evidence="1" type="ORF">Sradi_1134500</name>
</gene>
<dbReference type="EMBL" id="JACGWJ010000004">
    <property type="protein sequence ID" value="KAL0425997.1"/>
    <property type="molecule type" value="Genomic_DNA"/>
</dbReference>
<reference evidence="1" key="2">
    <citation type="journal article" date="2024" name="Plant">
        <title>Genomic evolution and insights into agronomic trait innovations of Sesamum species.</title>
        <authorList>
            <person name="Miao H."/>
            <person name="Wang L."/>
            <person name="Qu L."/>
            <person name="Liu H."/>
            <person name="Sun Y."/>
            <person name="Le M."/>
            <person name="Wang Q."/>
            <person name="Wei S."/>
            <person name="Zheng Y."/>
            <person name="Lin W."/>
            <person name="Duan Y."/>
            <person name="Cao H."/>
            <person name="Xiong S."/>
            <person name="Wang X."/>
            <person name="Wei L."/>
            <person name="Li C."/>
            <person name="Ma Q."/>
            <person name="Ju M."/>
            <person name="Zhao R."/>
            <person name="Li G."/>
            <person name="Mu C."/>
            <person name="Tian Q."/>
            <person name="Mei H."/>
            <person name="Zhang T."/>
            <person name="Gao T."/>
            <person name="Zhang H."/>
        </authorList>
    </citation>
    <scope>NUCLEOTIDE SEQUENCE</scope>
    <source>
        <strain evidence="1">G02</strain>
    </source>
</reference>
<accession>A0AAW2V9K6</accession>
<evidence type="ECO:0000313" key="1">
    <source>
        <dbReference type="EMBL" id="KAL0425997.1"/>
    </source>
</evidence>
<reference evidence="1" key="1">
    <citation type="submission" date="2020-06" db="EMBL/GenBank/DDBJ databases">
        <authorList>
            <person name="Li T."/>
            <person name="Hu X."/>
            <person name="Zhang T."/>
            <person name="Song X."/>
            <person name="Zhang H."/>
            <person name="Dai N."/>
            <person name="Sheng W."/>
            <person name="Hou X."/>
            <person name="Wei L."/>
        </authorList>
    </citation>
    <scope>NUCLEOTIDE SEQUENCE</scope>
    <source>
        <strain evidence="1">G02</strain>
        <tissue evidence="1">Leaf</tissue>
    </source>
</reference>